<comment type="caution">
    <text evidence="1">The sequence shown here is derived from an EMBL/GenBank/DDBJ whole genome shotgun (WGS) entry which is preliminary data.</text>
</comment>
<sequence>MLFSGTRSMVGLPVMVMAQLTLKWFQLKRMDAVLIFRWRRVFSTPLGFRLERALLWLLKIDLNHTIKCLEM</sequence>
<protein>
    <recommendedName>
        <fullName evidence="3">Transposase DDE domain-containing protein</fullName>
    </recommendedName>
</protein>
<dbReference type="Proteomes" id="UP001501479">
    <property type="component" value="Unassembled WGS sequence"/>
</dbReference>
<keyword evidence="2" id="KW-1185">Reference proteome</keyword>
<evidence type="ECO:0000313" key="1">
    <source>
        <dbReference type="EMBL" id="GAA3718385.1"/>
    </source>
</evidence>
<evidence type="ECO:0008006" key="3">
    <source>
        <dbReference type="Google" id="ProtNLM"/>
    </source>
</evidence>
<dbReference type="EMBL" id="BAABDS010000039">
    <property type="protein sequence ID" value="GAA3718385.1"/>
    <property type="molecule type" value="Genomic_DNA"/>
</dbReference>
<name>A0ABP7EGY2_9GAMM</name>
<proteinExistence type="predicted"/>
<evidence type="ECO:0000313" key="2">
    <source>
        <dbReference type="Proteomes" id="UP001501479"/>
    </source>
</evidence>
<accession>A0ABP7EGY2</accession>
<reference evidence="2" key="1">
    <citation type="journal article" date="2019" name="Int. J. Syst. Evol. Microbiol.">
        <title>The Global Catalogue of Microorganisms (GCM) 10K type strain sequencing project: providing services to taxonomists for standard genome sequencing and annotation.</title>
        <authorList>
            <consortium name="The Broad Institute Genomics Platform"/>
            <consortium name="The Broad Institute Genome Sequencing Center for Infectious Disease"/>
            <person name="Wu L."/>
            <person name="Ma J."/>
        </authorList>
    </citation>
    <scope>NUCLEOTIDE SEQUENCE [LARGE SCALE GENOMIC DNA]</scope>
    <source>
        <strain evidence="2">JCM 17329</strain>
    </source>
</reference>
<organism evidence="1 2">
    <name type="scientific">Oceanisphaera sediminis</name>
    <dbReference type="NCBI Taxonomy" id="981381"/>
    <lineage>
        <taxon>Bacteria</taxon>
        <taxon>Pseudomonadati</taxon>
        <taxon>Pseudomonadota</taxon>
        <taxon>Gammaproteobacteria</taxon>
        <taxon>Aeromonadales</taxon>
        <taxon>Aeromonadaceae</taxon>
        <taxon>Oceanisphaera</taxon>
    </lineage>
</organism>
<gene>
    <name evidence="1" type="ORF">GCM10022421_28180</name>
</gene>